<protein>
    <recommendedName>
        <fullName evidence="2">RRM domain-containing protein</fullName>
    </recommendedName>
</protein>
<evidence type="ECO:0000256" key="1">
    <source>
        <dbReference type="PROSITE-ProRule" id="PRU00176"/>
    </source>
</evidence>
<comment type="caution">
    <text evidence="3">The sequence shown here is derived from an EMBL/GenBank/DDBJ whole genome shotgun (WGS) entry which is preliminary data.</text>
</comment>
<evidence type="ECO:0000313" key="4">
    <source>
        <dbReference type="Proteomes" id="UP000187203"/>
    </source>
</evidence>
<dbReference type="InterPro" id="IPR012677">
    <property type="entry name" value="Nucleotide-bd_a/b_plait_sf"/>
</dbReference>
<sequence length="112" mass="12303">MNLIKLNPATYQNARANPGENDLNNTIIFVGGLDPSDSEDQLKQMFSQLGEVHVKIPNNKNCGFVQYANRGDLLDFLGQPDQAVSIEEIPKSVTNLTVNLLPEDPVPPLLIC</sequence>
<dbReference type="STRING" id="93759.A0A1R3JW64"/>
<dbReference type="Proteomes" id="UP000187203">
    <property type="component" value="Unassembled WGS sequence"/>
</dbReference>
<dbReference type="Gene3D" id="3.30.70.330">
    <property type="match status" value="1"/>
</dbReference>
<dbReference type="AlphaFoldDB" id="A0A1R3JW64"/>
<dbReference type="OrthoDB" id="446113at2759"/>
<accession>A0A1R3JW64</accession>
<reference evidence="4" key="1">
    <citation type="submission" date="2013-09" db="EMBL/GenBank/DDBJ databases">
        <title>Corchorus olitorius genome sequencing.</title>
        <authorList>
            <person name="Alam M."/>
            <person name="Haque M.S."/>
            <person name="Islam M.S."/>
            <person name="Emdad E.M."/>
            <person name="Islam M.M."/>
            <person name="Ahmed B."/>
            <person name="Halim A."/>
            <person name="Hossen Q.M.M."/>
            <person name="Hossain M.Z."/>
            <person name="Ahmed R."/>
            <person name="Khan M.M."/>
            <person name="Islam R."/>
            <person name="Rashid M.M."/>
            <person name="Khan S.A."/>
            <person name="Rahman M.S."/>
            <person name="Alam M."/>
            <person name="Yahiya A.S."/>
            <person name="Khan M.S."/>
            <person name="Azam M.S."/>
            <person name="Haque T."/>
            <person name="Lashkar M.Z.H."/>
            <person name="Akhand A.I."/>
            <person name="Morshed G."/>
            <person name="Roy S."/>
            <person name="Uddin K.S."/>
            <person name="Rabeya T."/>
            <person name="Hossain A.S."/>
            <person name="Chowdhury A."/>
            <person name="Snigdha A.R."/>
            <person name="Mortoza M.S."/>
            <person name="Matin S.A."/>
            <person name="Hoque S.M.E."/>
            <person name="Islam M.K."/>
            <person name="Roy D.K."/>
            <person name="Haider R."/>
            <person name="Moosa M.M."/>
            <person name="Elias S.M."/>
            <person name="Hasan A.M."/>
            <person name="Jahan S."/>
            <person name="Shafiuddin M."/>
            <person name="Mahmood N."/>
            <person name="Shommy N.S."/>
        </authorList>
    </citation>
    <scope>NUCLEOTIDE SEQUENCE [LARGE SCALE GENOMIC DNA]</scope>
    <source>
        <strain evidence="4">cv. O-4</strain>
    </source>
</reference>
<dbReference type="GO" id="GO:0003723">
    <property type="term" value="F:RNA binding"/>
    <property type="evidence" value="ECO:0007669"/>
    <property type="project" value="UniProtKB-UniRule"/>
</dbReference>
<evidence type="ECO:0000313" key="3">
    <source>
        <dbReference type="EMBL" id="OMO99058.1"/>
    </source>
</evidence>
<keyword evidence="4" id="KW-1185">Reference proteome</keyword>
<dbReference type="SUPFAM" id="SSF54928">
    <property type="entry name" value="RNA-binding domain, RBD"/>
    <property type="match status" value="1"/>
</dbReference>
<feature type="domain" description="RRM" evidence="2">
    <location>
        <begin position="26"/>
        <end position="103"/>
    </location>
</feature>
<dbReference type="Pfam" id="PF00076">
    <property type="entry name" value="RRM_1"/>
    <property type="match status" value="1"/>
</dbReference>
<evidence type="ECO:0000259" key="2">
    <source>
        <dbReference type="PROSITE" id="PS50102"/>
    </source>
</evidence>
<proteinExistence type="predicted"/>
<gene>
    <name evidence="3" type="ORF">COLO4_13533</name>
</gene>
<dbReference type="EMBL" id="AWUE01015197">
    <property type="protein sequence ID" value="OMO99058.1"/>
    <property type="molecule type" value="Genomic_DNA"/>
</dbReference>
<dbReference type="InterPro" id="IPR035979">
    <property type="entry name" value="RBD_domain_sf"/>
</dbReference>
<dbReference type="SMART" id="SM00360">
    <property type="entry name" value="RRM"/>
    <property type="match status" value="1"/>
</dbReference>
<dbReference type="InterPro" id="IPR000504">
    <property type="entry name" value="RRM_dom"/>
</dbReference>
<name>A0A1R3JW64_9ROSI</name>
<dbReference type="PROSITE" id="PS50102">
    <property type="entry name" value="RRM"/>
    <property type="match status" value="1"/>
</dbReference>
<keyword evidence="1" id="KW-0694">RNA-binding</keyword>
<organism evidence="3 4">
    <name type="scientific">Corchorus olitorius</name>
    <dbReference type="NCBI Taxonomy" id="93759"/>
    <lineage>
        <taxon>Eukaryota</taxon>
        <taxon>Viridiplantae</taxon>
        <taxon>Streptophyta</taxon>
        <taxon>Embryophyta</taxon>
        <taxon>Tracheophyta</taxon>
        <taxon>Spermatophyta</taxon>
        <taxon>Magnoliopsida</taxon>
        <taxon>eudicotyledons</taxon>
        <taxon>Gunneridae</taxon>
        <taxon>Pentapetalae</taxon>
        <taxon>rosids</taxon>
        <taxon>malvids</taxon>
        <taxon>Malvales</taxon>
        <taxon>Malvaceae</taxon>
        <taxon>Grewioideae</taxon>
        <taxon>Apeibeae</taxon>
        <taxon>Corchorus</taxon>
    </lineage>
</organism>